<accession>A0A673TLR9</accession>
<dbReference type="Pfam" id="PF04803">
    <property type="entry name" value="Cor1"/>
    <property type="match status" value="1"/>
</dbReference>
<dbReference type="GO" id="GO:0000795">
    <property type="term" value="C:synaptonemal complex"/>
    <property type="evidence" value="ECO:0007669"/>
    <property type="project" value="TreeGrafter"/>
</dbReference>
<dbReference type="Ensembl" id="ENSSSUT00005016272.1">
    <property type="protein sequence ID" value="ENSSSUP00005014252.1"/>
    <property type="gene ID" value="ENSSSUG00005009160.1"/>
</dbReference>
<evidence type="ECO:0000313" key="5">
    <source>
        <dbReference type="Proteomes" id="UP000472268"/>
    </source>
</evidence>
<feature type="compositionally biased region" description="Basic and acidic residues" evidence="2">
    <location>
        <begin position="23"/>
        <end position="33"/>
    </location>
</feature>
<keyword evidence="5" id="KW-1185">Reference proteome</keyword>
<reference evidence="4" key="2">
    <citation type="submission" date="2025-08" db="UniProtKB">
        <authorList>
            <consortium name="Ensembl"/>
        </authorList>
    </citation>
    <scope>IDENTIFICATION</scope>
</reference>
<evidence type="ECO:0000259" key="3">
    <source>
        <dbReference type="Pfam" id="PF04803"/>
    </source>
</evidence>
<sequence>MASPGSKPLRRDAGSPVEAGGRAADDSGRRQESGELSGLVPVPEGNHPIPDSPGGSSPFEEAFETDMRNELQTMLEVSKDDMRKMLDEKRKRLMMDTNASTESDYQKIDEVWIAQNEQRKKLYREYSQQFLTLFQEWDENVQKVKKEEEILANILQQQQELLSHYQIVHRKRMQALNNLREQFLKSMEDLEKNQERLVIGEQSALRKEMQAGLLIRWQRGPQKE</sequence>
<organism evidence="4 5">
    <name type="scientific">Suricata suricatta</name>
    <name type="common">Meerkat</name>
    <dbReference type="NCBI Taxonomy" id="37032"/>
    <lineage>
        <taxon>Eukaryota</taxon>
        <taxon>Metazoa</taxon>
        <taxon>Chordata</taxon>
        <taxon>Craniata</taxon>
        <taxon>Vertebrata</taxon>
        <taxon>Euteleostomi</taxon>
        <taxon>Mammalia</taxon>
        <taxon>Eutheria</taxon>
        <taxon>Laurasiatheria</taxon>
        <taxon>Carnivora</taxon>
        <taxon>Feliformia</taxon>
        <taxon>Herpestidae</taxon>
        <taxon>Suricata</taxon>
    </lineage>
</organism>
<protein>
    <recommendedName>
        <fullName evidence="3">XLR/SYCP3/FAM9 domain-containing protein</fullName>
    </recommendedName>
</protein>
<dbReference type="PANTHER" id="PTHR19368:SF20">
    <property type="entry name" value="XLR_SYCP3_FAM9 DOMAIN-CONTAINING PROTEIN"/>
    <property type="match status" value="1"/>
</dbReference>
<dbReference type="InterPro" id="IPR006888">
    <property type="entry name" value="XLR/SYCP3/FAM9_dom"/>
</dbReference>
<proteinExistence type="inferred from homology"/>
<evidence type="ECO:0000313" key="4">
    <source>
        <dbReference type="Ensembl" id="ENSSSUP00005014252.1"/>
    </source>
</evidence>
<dbReference type="AlphaFoldDB" id="A0A673TLR9"/>
<dbReference type="GO" id="GO:0051321">
    <property type="term" value="P:meiotic cell cycle"/>
    <property type="evidence" value="ECO:0007669"/>
    <property type="project" value="TreeGrafter"/>
</dbReference>
<feature type="region of interest" description="Disordered" evidence="2">
    <location>
        <begin position="1"/>
        <end position="61"/>
    </location>
</feature>
<reference evidence="4" key="3">
    <citation type="submission" date="2025-09" db="UniProtKB">
        <authorList>
            <consortium name="Ensembl"/>
        </authorList>
    </citation>
    <scope>IDENTIFICATION</scope>
</reference>
<dbReference type="GO" id="GO:0007286">
    <property type="term" value="P:spermatid development"/>
    <property type="evidence" value="ECO:0007669"/>
    <property type="project" value="TreeGrafter"/>
</dbReference>
<reference evidence="4 5" key="1">
    <citation type="submission" date="2019-05" db="EMBL/GenBank/DDBJ databases">
        <title>A Chromosome-scale Meerkat (S. suricatta) Genome Assembly.</title>
        <authorList>
            <person name="Dudchenko O."/>
            <person name="Lieberman Aiden E."/>
            <person name="Tung J."/>
            <person name="Barreiro L.B."/>
            <person name="Clutton-Brock T.H."/>
        </authorList>
    </citation>
    <scope>NUCLEOTIDE SEQUENCE [LARGE SCALE GENOMIC DNA]</scope>
</reference>
<dbReference type="InterPro" id="IPR051443">
    <property type="entry name" value="XLR/SYCP3"/>
</dbReference>
<dbReference type="PANTHER" id="PTHR19368">
    <property type="entry name" value="XLR/SCP3/FAM9"/>
    <property type="match status" value="1"/>
</dbReference>
<comment type="similarity">
    <text evidence="1">Belongs to the XLR/SYCP3 family.</text>
</comment>
<dbReference type="Proteomes" id="UP000472268">
    <property type="component" value="Chromosome 8"/>
</dbReference>
<name>A0A673TLR9_SURSU</name>
<evidence type="ECO:0000256" key="1">
    <source>
        <dbReference type="ARBA" id="ARBA00010283"/>
    </source>
</evidence>
<dbReference type="OMA" id="ELHHEYS"/>
<feature type="domain" description="XLR/SYCP3/FAM9" evidence="3">
    <location>
        <begin position="84"/>
        <end position="210"/>
    </location>
</feature>
<evidence type="ECO:0000256" key="2">
    <source>
        <dbReference type="SAM" id="MobiDB-lite"/>
    </source>
</evidence>